<sequence>MQPFDERRDDCKNALDKARCVLFFTPQYVDRLEVGMKVSTNELLIVQNSNMRIPQKGGDAEVDERKKLILTHAEIKKSQLQLQAHKGGIGDEGRARSVWLSQN</sequence>
<keyword evidence="2" id="KW-1185">Reference proteome</keyword>
<comment type="caution">
    <text evidence="1">The sequence shown here is derived from an EMBL/GenBank/DDBJ whole genome shotgun (WGS) entry which is preliminary data.</text>
</comment>
<dbReference type="AlphaFoldDB" id="V9FH35"/>
<protein>
    <submittedName>
        <fullName evidence="1">Uncharacterized protein</fullName>
    </submittedName>
</protein>
<reference evidence="1 2" key="1">
    <citation type="submission" date="2013-11" db="EMBL/GenBank/DDBJ databases">
        <title>The Genome Sequence of Phytophthora parasitica P1569.</title>
        <authorList>
            <consortium name="The Broad Institute Genomics Platform"/>
            <person name="Russ C."/>
            <person name="Tyler B."/>
            <person name="Panabieres F."/>
            <person name="Shan W."/>
            <person name="Tripathy S."/>
            <person name="Grunwald N."/>
            <person name="Machado M."/>
            <person name="Johnson C.S."/>
            <person name="Arredondo F."/>
            <person name="Hong C."/>
            <person name="Coffey M."/>
            <person name="Young S.K."/>
            <person name="Zeng Q."/>
            <person name="Gargeya S."/>
            <person name="Fitzgerald M."/>
            <person name="Abouelleil A."/>
            <person name="Alvarado L."/>
            <person name="Chapman S.B."/>
            <person name="Gainer-Dewar J."/>
            <person name="Goldberg J."/>
            <person name="Griggs A."/>
            <person name="Gujja S."/>
            <person name="Hansen M."/>
            <person name="Howarth C."/>
            <person name="Imamovic A."/>
            <person name="Ireland A."/>
            <person name="Larimer J."/>
            <person name="McCowan C."/>
            <person name="Murphy C."/>
            <person name="Pearson M."/>
            <person name="Poon T.W."/>
            <person name="Priest M."/>
            <person name="Roberts A."/>
            <person name="Saif S."/>
            <person name="Shea T."/>
            <person name="Sykes S."/>
            <person name="Wortman J."/>
            <person name="Nusbaum C."/>
            <person name="Birren B."/>
        </authorList>
    </citation>
    <scope>NUCLEOTIDE SEQUENCE [LARGE SCALE GENOMIC DNA]</scope>
    <source>
        <strain evidence="1 2">P1569</strain>
    </source>
</reference>
<proteinExistence type="predicted"/>
<dbReference type="Proteomes" id="UP000018721">
    <property type="component" value="Unassembled WGS sequence"/>
</dbReference>
<dbReference type="EMBL" id="ANIZ01001060">
    <property type="protein sequence ID" value="ETI50098.1"/>
    <property type="molecule type" value="Genomic_DNA"/>
</dbReference>
<accession>V9FH35</accession>
<evidence type="ECO:0000313" key="1">
    <source>
        <dbReference type="EMBL" id="ETI50098.1"/>
    </source>
</evidence>
<name>V9FH35_PHYNI</name>
<dbReference type="HOGENOM" id="CLU_2269118_0_0_1"/>
<organism evidence="1 2">
    <name type="scientific">Phytophthora nicotianae P1569</name>
    <dbReference type="NCBI Taxonomy" id="1317065"/>
    <lineage>
        <taxon>Eukaryota</taxon>
        <taxon>Sar</taxon>
        <taxon>Stramenopiles</taxon>
        <taxon>Oomycota</taxon>
        <taxon>Peronosporomycetes</taxon>
        <taxon>Peronosporales</taxon>
        <taxon>Peronosporaceae</taxon>
        <taxon>Phytophthora</taxon>
    </lineage>
</organism>
<evidence type="ECO:0000313" key="2">
    <source>
        <dbReference type="Proteomes" id="UP000018721"/>
    </source>
</evidence>
<gene>
    <name evidence="1" type="ORF">F443_06267</name>
</gene>